<comment type="caution">
    <text evidence="4">The sequence shown here is derived from an EMBL/GenBank/DDBJ whole genome shotgun (WGS) entry which is preliminary data.</text>
</comment>
<dbReference type="EMBL" id="JAUIZM010000002">
    <property type="protein sequence ID" value="KAK1400343.1"/>
    <property type="molecule type" value="Genomic_DNA"/>
</dbReference>
<feature type="region of interest" description="Disordered" evidence="2">
    <location>
        <begin position="298"/>
        <end position="330"/>
    </location>
</feature>
<sequence>MNVGKGKGSMGLSYPMLTKTNYTVWSMKMKVLMQAHGVWEAVEQSDPKAVVVDERVDKVAMAMIYQSVPEEILLSLSEKKQAKEVWEALKTMCQGANRAKVAKIQTLKAEFEALTMKDTELLDDFSLKLVGLVTNIRVLGEEVKEDYVVKKLLRAVPSKFLQIASTIEQFGNLEEMMLEEAIGSLKAHEERLKGTTEVTDSQVLLTEEEWRKRENSDSKLLLTREEWQKRMNRGGNEGGSNTGGRNGRDKSRIRCYNCHIYGHYAAECRKPKREKEARQEALMARTEEEEPALLLAKHDKKCEESKQSYDGGQREVHGIERRNHRVSEVW</sequence>
<dbReference type="Pfam" id="PF14223">
    <property type="entry name" value="Retrotran_gag_2"/>
    <property type="match status" value="1"/>
</dbReference>
<evidence type="ECO:0000259" key="3">
    <source>
        <dbReference type="PROSITE" id="PS50158"/>
    </source>
</evidence>
<dbReference type="SUPFAM" id="SSF57756">
    <property type="entry name" value="Retrovirus zinc finger-like domains"/>
    <property type="match status" value="1"/>
</dbReference>
<name>A0AAD8JAJ2_9APIA</name>
<dbReference type="GO" id="GO:0003676">
    <property type="term" value="F:nucleic acid binding"/>
    <property type="evidence" value="ECO:0007669"/>
    <property type="project" value="InterPro"/>
</dbReference>
<dbReference type="PANTHER" id="PTHR35317:SF38">
    <property type="entry name" value="RNA-DIRECTED DNA POLYMERASE"/>
    <property type="match status" value="1"/>
</dbReference>
<evidence type="ECO:0000256" key="1">
    <source>
        <dbReference type="PROSITE-ProRule" id="PRU00047"/>
    </source>
</evidence>
<keyword evidence="1" id="KW-0862">Zinc</keyword>
<feature type="domain" description="CCHC-type" evidence="3">
    <location>
        <begin position="254"/>
        <end position="270"/>
    </location>
</feature>
<keyword evidence="5" id="KW-1185">Reference proteome</keyword>
<dbReference type="PROSITE" id="PS50158">
    <property type="entry name" value="ZF_CCHC"/>
    <property type="match status" value="1"/>
</dbReference>
<dbReference type="Proteomes" id="UP001237642">
    <property type="component" value="Unassembled WGS sequence"/>
</dbReference>
<evidence type="ECO:0000256" key="2">
    <source>
        <dbReference type="SAM" id="MobiDB-lite"/>
    </source>
</evidence>
<evidence type="ECO:0000313" key="4">
    <source>
        <dbReference type="EMBL" id="KAK1400343.1"/>
    </source>
</evidence>
<dbReference type="Gene3D" id="4.10.60.10">
    <property type="entry name" value="Zinc finger, CCHC-type"/>
    <property type="match status" value="1"/>
</dbReference>
<dbReference type="InterPro" id="IPR036875">
    <property type="entry name" value="Znf_CCHC_sf"/>
</dbReference>
<evidence type="ECO:0000313" key="5">
    <source>
        <dbReference type="Proteomes" id="UP001237642"/>
    </source>
</evidence>
<dbReference type="GO" id="GO:0008270">
    <property type="term" value="F:zinc ion binding"/>
    <property type="evidence" value="ECO:0007669"/>
    <property type="project" value="UniProtKB-KW"/>
</dbReference>
<keyword evidence="1" id="KW-0863">Zinc-finger</keyword>
<reference evidence="4" key="2">
    <citation type="submission" date="2023-05" db="EMBL/GenBank/DDBJ databases">
        <authorList>
            <person name="Schelkunov M.I."/>
        </authorList>
    </citation>
    <scope>NUCLEOTIDE SEQUENCE</scope>
    <source>
        <strain evidence="4">Hsosn_3</strain>
        <tissue evidence="4">Leaf</tissue>
    </source>
</reference>
<gene>
    <name evidence="4" type="ORF">POM88_010206</name>
</gene>
<proteinExistence type="predicted"/>
<dbReference type="PANTHER" id="PTHR35317">
    <property type="entry name" value="OS04G0629600 PROTEIN"/>
    <property type="match status" value="1"/>
</dbReference>
<keyword evidence="1" id="KW-0479">Metal-binding</keyword>
<protein>
    <submittedName>
        <fullName evidence="4">CCHC-type domain-containing protein</fullName>
    </submittedName>
</protein>
<reference evidence="4" key="1">
    <citation type="submission" date="2023-02" db="EMBL/GenBank/DDBJ databases">
        <title>Genome of toxic invasive species Heracleum sosnowskyi carries increased number of genes despite the absence of recent whole-genome duplications.</title>
        <authorList>
            <person name="Schelkunov M."/>
            <person name="Shtratnikova V."/>
            <person name="Makarenko M."/>
            <person name="Klepikova A."/>
            <person name="Omelchenko D."/>
            <person name="Novikova G."/>
            <person name="Obukhova E."/>
            <person name="Bogdanov V."/>
            <person name="Penin A."/>
            <person name="Logacheva M."/>
        </authorList>
    </citation>
    <scope>NUCLEOTIDE SEQUENCE</scope>
    <source>
        <strain evidence="4">Hsosn_3</strain>
        <tissue evidence="4">Leaf</tissue>
    </source>
</reference>
<dbReference type="InterPro" id="IPR001878">
    <property type="entry name" value="Znf_CCHC"/>
</dbReference>
<accession>A0AAD8JAJ2</accession>
<dbReference type="AlphaFoldDB" id="A0AAD8JAJ2"/>
<organism evidence="4 5">
    <name type="scientific">Heracleum sosnowskyi</name>
    <dbReference type="NCBI Taxonomy" id="360622"/>
    <lineage>
        <taxon>Eukaryota</taxon>
        <taxon>Viridiplantae</taxon>
        <taxon>Streptophyta</taxon>
        <taxon>Embryophyta</taxon>
        <taxon>Tracheophyta</taxon>
        <taxon>Spermatophyta</taxon>
        <taxon>Magnoliopsida</taxon>
        <taxon>eudicotyledons</taxon>
        <taxon>Gunneridae</taxon>
        <taxon>Pentapetalae</taxon>
        <taxon>asterids</taxon>
        <taxon>campanulids</taxon>
        <taxon>Apiales</taxon>
        <taxon>Apiaceae</taxon>
        <taxon>Apioideae</taxon>
        <taxon>apioid superclade</taxon>
        <taxon>Tordylieae</taxon>
        <taxon>Tordyliinae</taxon>
        <taxon>Heracleum</taxon>
    </lineage>
</organism>